<reference evidence="1" key="1">
    <citation type="submission" date="2024-07" db="EMBL/GenBank/DDBJ databases">
        <title>Genome sequencing of plant associated microbes to promote plant fitness in Sorghum bicolor and Oryza sativa.</title>
        <authorList>
            <person name="Coleman-Derr D."/>
        </authorList>
    </citation>
    <scope>NUCLEOTIDE SEQUENCE</scope>
    <source>
        <strain evidence="1">SAI-173</strain>
    </source>
</reference>
<name>A0ACC6UWT7_STRAO</name>
<evidence type="ECO:0000313" key="2">
    <source>
        <dbReference type="Proteomes" id="UP001565447"/>
    </source>
</evidence>
<evidence type="ECO:0000313" key="1">
    <source>
        <dbReference type="EMBL" id="MEY9815813.1"/>
    </source>
</evidence>
<sequence>MYWNRRSLHGTTTPSDSCAGTSGASASSRTPGAVAVTVVPSACWTNVTVTPPPRADAVPVPLRSGMRTPRPSGVTASSASSRPVARSSTYTPCVPA</sequence>
<organism evidence="1 2">
    <name type="scientific">Streptomyces albogriseolus</name>
    <dbReference type="NCBI Taxonomy" id="1887"/>
    <lineage>
        <taxon>Bacteria</taxon>
        <taxon>Bacillati</taxon>
        <taxon>Actinomycetota</taxon>
        <taxon>Actinomycetes</taxon>
        <taxon>Kitasatosporales</taxon>
        <taxon>Streptomycetaceae</taxon>
        <taxon>Streptomyces</taxon>
        <taxon>Streptomyces albogriseolus group</taxon>
    </lineage>
</organism>
<dbReference type="Proteomes" id="UP001565447">
    <property type="component" value="Unassembled WGS sequence"/>
</dbReference>
<proteinExistence type="predicted"/>
<gene>
    <name evidence="1" type="ORF">RKD21_006070</name>
</gene>
<keyword evidence="2" id="KW-1185">Reference proteome</keyword>
<accession>A0ACC6UWT7</accession>
<comment type="caution">
    <text evidence="1">The sequence shown here is derived from an EMBL/GenBank/DDBJ whole genome shotgun (WGS) entry which is preliminary data.</text>
</comment>
<protein>
    <submittedName>
        <fullName evidence="1">Uncharacterized protein</fullName>
    </submittedName>
</protein>
<dbReference type="EMBL" id="JBGCBD010000002">
    <property type="protein sequence ID" value="MEY9815813.1"/>
    <property type="molecule type" value="Genomic_DNA"/>
</dbReference>